<keyword evidence="2" id="KW-0449">Lipoprotein</keyword>
<comment type="similarity">
    <text evidence="1 2">Belongs to the phospholipid scramblase family.</text>
</comment>
<dbReference type="GO" id="GO:0017128">
    <property type="term" value="F:phospholipid scramblase activity"/>
    <property type="evidence" value="ECO:0007669"/>
    <property type="project" value="InterPro"/>
</dbReference>
<gene>
    <name evidence="3" type="ORF">TSIB3V08_LOCUS10178</name>
</gene>
<dbReference type="GO" id="GO:0005886">
    <property type="term" value="C:plasma membrane"/>
    <property type="evidence" value="ECO:0007669"/>
    <property type="project" value="TreeGrafter"/>
</dbReference>
<name>A0A7R9B4P4_TIMSH</name>
<dbReference type="AlphaFoldDB" id="A0A7R9B4P4"/>
<evidence type="ECO:0000313" key="3">
    <source>
        <dbReference type="EMBL" id="CAD7266152.1"/>
    </source>
</evidence>
<protein>
    <recommendedName>
        <fullName evidence="2">Phospholipid scramblase</fullName>
    </recommendedName>
</protein>
<dbReference type="EMBL" id="OC006486">
    <property type="protein sequence ID" value="CAD7266152.1"/>
    <property type="molecule type" value="Genomic_DNA"/>
</dbReference>
<comment type="function">
    <text evidence="2">May mediate accelerated ATP-independent bidirectional transbilayer migration of phospholipids upon binding calcium ions that results in a loss of phospholipid asymmetry in the plasma membrane.</text>
</comment>
<evidence type="ECO:0000256" key="2">
    <source>
        <dbReference type="RuleBase" id="RU363116"/>
    </source>
</evidence>
<dbReference type="InterPro" id="IPR005552">
    <property type="entry name" value="Scramblase"/>
</dbReference>
<sequence length="297" mass="33997">MNVDWRTSNINHTIPLSGLEYLEGIDQVYIEQTVELTDCDRVMSQSNQDPTNVVGSNGHRGGPTIFMNIAADIVLMNNEDFKGRYKNLKLIEQHTLYGIVLLRLASDVNGFSGDNFHCVLIRAVLAYIESENRYLVKIPQGETLFVAAETSSVLQRQLCGSHRGFQLDIYDQRRQQAFYLNRNLRCNVCLLGCYLQVLIPRNQAWQTRSMNLSRRSLSEECEKWFSPIRTPSLPFTPPSQLQENEFSQCRHRYATPPPPLTILCSNGFLPVTHTWHQFGGSTRRVEKGIDRDLETVN</sequence>
<keyword evidence="2" id="KW-0564">Palmitate</keyword>
<comment type="cofactor">
    <cofactor evidence="2">
        <name>Ca(2+)</name>
        <dbReference type="ChEBI" id="CHEBI:29108"/>
    </cofactor>
</comment>
<proteinExistence type="inferred from homology"/>
<reference evidence="3" key="1">
    <citation type="submission" date="2020-11" db="EMBL/GenBank/DDBJ databases">
        <authorList>
            <person name="Tran Van P."/>
        </authorList>
    </citation>
    <scope>NUCLEOTIDE SEQUENCE</scope>
</reference>
<dbReference type="Pfam" id="PF03803">
    <property type="entry name" value="Scramblase"/>
    <property type="match status" value="1"/>
</dbReference>
<keyword evidence="2" id="KW-0106">Calcium</keyword>
<dbReference type="PANTHER" id="PTHR23248">
    <property type="entry name" value="PHOSPHOLIPID SCRAMBLASE-RELATED"/>
    <property type="match status" value="1"/>
</dbReference>
<accession>A0A7R9B4P4</accession>
<organism evidence="3">
    <name type="scientific">Timema shepardi</name>
    <name type="common">Walking stick</name>
    <dbReference type="NCBI Taxonomy" id="629360"/>
    <lineage>
        <taxon>Eukaryota</taxon>
        <taxon>Metazoa</taxon>
        <taxon>Ecdysozoa</taxon>
        <taxon>Arthropoda</taxon>
        <taxon>Hexapoda</taxon>
        <taxon>Insecta</taxon>
        <taxon>Pterygota</taxon>
        <taxon>Neoptera</taxon>
        <taxon>Polyneoptera</taxon>
        <taxon>Phasmatodea</taxon>
        <taxon>Timematodea</taxon>
        <taxon>Timematoidea</taxon>
        <taxon>Timematidae</taxon>
        <taxon>Timema</taxon>
    </lineage>
</organism>
<evidence type="ECO:0000256" key="1">
    <source>
        <dbReference type="ARBA" id="ARBA00005350"/>
    </source>
</evidence>
<dbReference type="PANTHER" id="PTHR23248:SF4">
    <property type="entry name" value="PHOSPHOLIPID SCRAMBLASE"/>
    <property type="match status" value="1"/>
</dbReference>